<dbReference type="CDD" id="cd06976">
    <property type="entry name" value="cupin_MtlR-like_N"/>
    <property type="match status" value="1"/>
</dbReference>
<evidence type="ECO:0000313" key="6">
    <source>
        <dbReference type="Proteomes" id="UP000019402"/>
    </source>
</evidence>
<keyword evidence="2" id="KW-0238">DNA-binding</keyword>
<sequence length="285" mass="33212">MKLILKNTDSFKNERIDITKKEIPCLDSSWHYHAQFELLYISKSNGIRFVGDSVSHFFPGDLVLVGPYLPHLWRNDSSYYKQEETNKVKTIIIKFSKDFIGENTFNLPEFSKINQLLEKSKFGVSFGKDVSRMLHNELLCIIDLTPAEQSVKLLDILCRLSLTEEKRTLSSADMRQYTTENSPRLDEVIKYISNNYFKDISLKDVSDVACMTTNSFCRFFKKMTNKSYVQFLNEVRIRNASRLLVQEEITISDVCYRVGYKSVTNFNKQFKQIVGCTPNTYRTKL</sequence>
<evidence type="ECO:0000256" key="1">
    <source>
        <dbReference type="ARBA" id="ARBA00023015"/>
    </source>
</evidence>
<dbReference type="InterPro" id="IPR020449">
    <property type="entry name" value="Tscrpt_reg_AraC-type_HTH"/>
</dbReference>
<evidence type="ECO:0000256" key="3">
    <source>
        <dbReference type="ARBA" id="ARBA00023163"/>
    </source>
</evidence>
<reference evidence="5 6" key="1">
    <citation type="journal article" date="2014" name="Genome Announc.">
        <title>Draft Genome Sequence of Cytophaga fermentans JCM 21142T, a Facultative Anaerobe Isolated from Marine Mud.</title>
        <authorList>
            <person name="Starns D."/>
            <person name="Oshima K."/>
            <person name="Suda W."/>
            <person name="Iino T."/>
            <person name="Yuki M."/>
            <person name="Inoue J."/>
            <person name="Kitamura K."/>
            <person name="Iida T."/>
            <person name="Darby A."/>
            <person name="Hattori M."/>
            <person name="Ohkuma M."/>
        </authorList>
    </citation>
    <scope>NUCLEOTIDE SEQUENCE [LARGE SCALE GENOMIC DNA]</scope>
    <source>
        <strain evidence="5 6">JCM 21142</strain>
    </source>
</reference>
<keyword evidence="1" id="KW-0805">Transcription regulation</keyword>
<dbReference type="PROSITE" id="PS01124">
    <property type="entry name" value="HTH_ARAC_FAMILY_2"/>
    <property type="match status" value="1"/>
</dbReference>
<comment type="caution">
    <text evidence="5">The sequence shown here is derived from an EMBL/GenBank/DDBJ whole genome shotgun (WGS) entry which is preliminary data.</text>
</comment>
<dbReference type="PANTHER" id="PTHR43280">
    <property type="entry name" value="ARAC-FAMILY TRANSCRIPTIONAL REGULATOR"/>
    <property type="match status" value="1"/>
</dbReference>
<feature type="domain" description="HTH araC/xylS-type" evidence="4">
    <location>
        <begin position="186"/>
        <end position="284"/>
    </location>
</feature>
<proteinExistence type="predicted"/>
<dbReference type="InterPro" id="IPR011051">
    <property type="entry name" value="RmlC_Cupin_sf"/>
</dbReference>
<dbReference type="Gene3D" id="2.60.120.10">
    <property type="entry name" value="Jelly Rolls"/>
    <property type="match status" value="1"/>
</dbReference>
<dbReference type="InterPro" id="IPR009057">
    <property type="entry name" value="Homeodomain-like_sf"/>
</dbReference>
<dbReference type="EMBL" id="BAMD01000006">
    <property type="protein sequence ID" value="GAF02150.1"/>
    <property type="molecule type" value="Genomic_DNA"/>
</dbReference>
<dbReference type="InterPro" id="IPR018060">
    <property type="entry name" value="HTH_AraC"/>
</dbReference>
<dbReference type="InterPro" id="IPR018062">
    <property type="entry name" value="HTH_AraC-typ_CS"/>
</dbReference>
<dbReference type="Pfam" id="PF12833">
    <property type="entry name" value="HTH_18"/>
    <property type="match status" value="1"/>
</dbReference>
<dbReference type="Gene3D" id="1.10.10.60">
    <property type="entry name" value="Homeodomain-like"/>
    <property type="match status" value="2"/>
</dbReference>
<dbReference type="eggNOG" id="COG2207">
    <property type="taxonomic scope" value="Bacteria"/>
</dbReference>
<dbReference type="PRINTS" id="PR00032">
    <property type="entry name" value="HTHARAC"/>
</dbReference>
<dbReference type="InterPro" id="IPR014710">
    <property type="entry name" value="RmlC-like_jellyroll"/>
</dbReference>
<dbReference type="Proteomes" id="UP000019402">
    <property type="component" value="Unassembled WGS sequence"/>
</dbReference>
<evidence type="ECO:0000313" key="5">
    <source>
        <dbReference type="EMBL" id="GAF02150.1"/>
    </source>
</evidence>
<organism evidence="5 6">
    <name type="scientific">Saccharicrinis fermentans DSM 9555 = JCM 21142</name>
    <dbReference type="NCBI Taxonomy" id="869213"/>
    <lineage>
        <taxon>Bacteria</taxon>
        <taxon>Pseudomonadati</taxon>
        <taxon>Bacteroidota</taxon>
        <taxon>Bacteroidia</taxon>
        <taxon>Marinilabiliales</taxon>
        <taxon>Marinilabiliaceae</taxon>
        <taxon>Saccharicrinis</taxon>
    </lineage>
</organism>
<dbReference type="PROSITE" id="PS00041">
    <property type="entry name" value="HTH_ARAC_FAMILY_1"/>
    <property type="match status" value="1"/>
</dbReference>
<keyword evidence="3" id="KW-0804">Transcription</keyword>
<dbReference type="STRING" id="869213.GCA_000517085_00803"/>
<dbReference type="GO" id="GO:0003700">
    <property type="term" value="F:DNA-binding transcription factor activity"/>
    <property type="evidence" value="ECO:0007669"/>
    <property type="project" value="InterPro"/>
</dbReference>
<evidence type="ECO:0000256" key="2">
    <source>
        <dbReference type="ARBA" id="ARBA00023125"/>
    </source>
</evidence>
<evidence type="ECO:0000259" key="4">
    <source>
        <dbReference type="PROSITE" id="PS01124"/>
    </source>
</evidence>
<protein>
    <submittedName>
        <fullName evidence="5">Bacillibactin transport regulator</fullName>
    </submittedName>
</protein>
<dbReference type="SUPFAM" id="SSF51182">
    <property type="entry name" value="RmlC-like cupins"/>
    <property type="match status" value="1"/>
</dbReference>
<dbReference type="GO" id="GO:0043565">
    <property type="term" value="F:sequence-specific DNA binding"/>
    <property type="evidence" value="ECO:0007669"/>
    <property type="project" value="InterPro"/>
</dbReference>
<dbReference type="SMART" id="SM00342">
    <property type="entry name" value="HTH_ARAC"/>
    <property type="match status" value="1"/>
</dbReference>
<dbReference type="AlphaFoldDB" id="W7XVK1"/>
<keyword evidence="6" id="KW-1185">Reference proteome</keyword>
<dbReference type="RefSeq" id="WP_027470769.1">
    <property type="nucleotide sequence ID" value="NZ_BAMD01000006.1"/>
</dbReference>
<name>W7XVK1_9BACT</name>
<dbReference type="PANTHER" id="PTHR43280:SF34">
    <property type="entry name" value="ARAC-FAMILY TRANSCRIPTIONAL REGULATOR"/>
    <property type="match status" value="1"/>
</dbReference>
<dbReference type="OrthoDB" id="4480133at2"/>
<dbReference type="SUPFAM" id="SSF46689">
    <property type="entry name" value="Homeodomain-like"/>
    <property type="match status" value="2"/>
</dbReference>
<gene>
    <name evidence="5" type="ORF">JCM21142_2777</name>
</gene>
<accession>W7XVK1</accession>